<comment type="catalytic activity">
    <reaction evidence="6">
        <text>L-2,4-diaminobutanoate + 2-oxoglutarate = L-aspartate 4-semialdehyde + L-glutamate</text>
        <dbReference type="Rhea" id="RHEA:11160"/>
        <dbReference type="ChEBI" id="CHEBI:16810"/>
        <dbReference type="ChEBI" id="CHEBI:29985"/>
        <dbReference type="ChEBI" id="CHEBI:58761"/>
        <dbReference type="ChEBI" id="CHEBI:537519"/>
        <dbReference type="EC" id="2.6.1.76"/>
    </reaction>
</comment>
<protein>
    <recommendedName>
        <fullName evidence="7">Acetylornithine aminotransferase</fullName>
        <shortName evidence="7">ACOAT</shortName>
        <ecNumber evidence="7">2.6.1.11</ecNumber>
    </recommendedName>
</protein>
<evidence type="ECO:0000313" key="8">
    <source>
        <dbReference type="EMBL" id="NLR74536.1"/>
    </source>
</evidence>
<dbReference type="AlphaFoldDB" id="A0A847SAH4"/>
<comment type="caution">
    <text evidence="8">The sequence shown here is derived from an EMBL/GenBank/DDBJ whole genome shotgun (WGS) entry which is preliminary data.</text>
</comment>
<dbReference type="FunFam" id="3.40.640.10:FF:000004">
    <property type="entry name" value="Acetylornithine aminotransferase"/>
    <property type="match status" value="1"/>
</dbReference>
<sequence>MSQRAVTRQTFDEVMVPMFAPAAFVPVRGAGSRVWDQDGREYVDFAAGIAVNGLGHAHPDLVAALHEQAQKLWHISNAFTNEPVLRLAQQLVDATFADRVFVCNSGSEANEAALKLARKYARDHFSPEKHEIVAFSNAFHGRTLFAVSVGGQPKYSADFGPLPGGIHHAPYNDLAAAEALISDKTCAVMVEPVQGEGGVIPAAPGFLEGLRALCDKHNALLVFDEVQTGVGRTGALYAYMNHNVTPDIMTSAKALGGGFPVGAMLTTDKVAASFSVGSHGTTYGGNPLAAAVAGRALEIINTPEVLGGVKWRHQLFIEGLNAINRRHGIFSAIRGSGLLIGCELHSDYAGRAKDFSRAGEAEGLISLIAGPNVVRFAPALNIPEADVTEGLARFERAVARVVKG</sequence>
<dbReference type="PANTHER" id="PTHR11986:SF113">
    <property type="entry name" value="SUCCINYLORNITHINE TRANSAMINASE"/>
    <property type="match status" value="1"/>
</dbReference>
<dbReference type="GO" id="GO:0005737">
    <property type="term" value="C:cytoplasm"/>
    <property type="evidence" value="ECO:0007669"/>
    <property type="project" value="UniProtKB-SubCell"/>
</dbReference>
<keyword evidence="9" id="KW-1185">Reference proteome</keyword>
<gene>
    <name evidence="7" type="primary">argD</name>
    <name evidence="8" type="ORF">HF682_05130</name>
</gene>
<comment type="miscellaneous">
    <text evidence="7">May also have succinyldiaminopimelate aminotransferase activity, thus carrying out the corresponding step in lysine biosynthesis.</text>
</comment>
<dbReference type="EMBL" id="JABAIM010000001">
    <property type="protein sequence ID" value="NLR74536.1"/>
    <property type="molecule type" value="Genomic_DNA"/>
</dbReference>
<comment type="caution">
    <text evidence="7">Lacks conserved residue(s) required for the propagation of feature annotation.</text>
</comment>
<dbReference type="CDD" id="cd00610">
    <property type="entry name" value="OAT_like"/>
    <property type="match status" value="1"/>
</dbReference>
<dbReference type="InterPro" id="IPR015424">
    <property type="entry name" value="PyrdxlP-dep_Trfase"/>
</dbReference>
<dbReference type="GO" id="GO:0003992">
    <property type="term" value="F:N2-acetyl-L-ornithine:2-oxoglutarate 5-aminotransferase activity"/>
    <property type="evidence" value="ECO:0007669"/>
    <property type="project" value="UniProtKB-UniRule"/>
</dbReference>
<comment type="subcellular location">
    <subcellularLocation>
        <location evidence="7">Cytoplasm</location>
    </subcellularLocation>
</comment>
<name>A0A847SAH4_9NEIS</name>
<dbReference type="InterPro" id="IPR049704">
    <property type="entry name" value="Aminotrans_3_PPA_site"/>
</dbReference>
<evidence type="ECO:0000256" key="5">
    <source>
        <dbReference type="ARBA" id="ARBA00022898"/>
    </source>
</evidence>
<dbReference type="NCBIfam" id="TIGR03246">
    <property type="entry name" value="arg_catab_astC"/>
    <property type="match status" value="1"/>
</dbReference>
<dbReference type="NCBIfam" id="NF003468">
    <property type="entry name" value="PRK05093.1"/>
    <property type="match status" value="1"/>
</dbReference>
<dbReference type="PIRSF" id="PIRSF000521">
    <property type="entry name" value="Transaminase_4ab_Lys_Orn"/>
    <property type="match status" value="1"/>
</dbReference>
<comment type="similarity">
    <text evidence="7">Belongs to the class-III pyridoxal-phosphate-dependent aminotransferase family. ArgD subfamily.</text>
</comment>
<feature type="binding site" evidence="7">
    <location>
        <begin position="224"/>
        <end position="227"/>
    </location>
    <ligand>
        <name>pyridoxal 5'-phosphate</name>
        <dbReference type="ChEBI" id="CHEBI:597326"/>
    </ligand>
</feature>
<dbReference type="RefSeq" id="WP_168876148.1">
    <property type="nucleotide sequence ID" value="NZ_JABAIM010000001.1"/>
</dbReference>
<dbReference type="Proteomes" id="UP000587991">
    <property type="component" value="Unassembled WGS sequence"/>
</dbReference>
<dbReference type="GO" id="GO:0006526">
    <property type="term" value="P:L-arginine biosynthetic process"/>
    <property type="evidence" value="ECO:0007669"/>
    <property type="project" value="UniProtKB-UniRule"/>
</dbReference>
<reference evidence="8 9" key="1">
    <citation type="submission" date="2020-04" db="EMBL/GenBank/DDBJ databases">
        <title>Draft genome of Leeia sp. IMCC25680.</title>
        <authorList>
            <person name="Song J."/>
            <person name="Cho J.-C."/>
        </authorList>
    </citation>
    <scope>NUCLEOTIDE SEQUENCE [LARGE SCALE GENOMIC DNA]</scope>
    <source>
        <strain evidence="8 9">IMCC25680</strain>
    </source>
</reference>
<dbReference type="GO" id="GO:0030170">
    <property type="term" value="F:pyridoxal phosphate binding"/>
    <property type="evidence" value="ECO:0007669"/>
    <property type="project" value="InterPro"/>
</dbReference>
<dbReference type="InterPro" id="IPR050103">
    <property type="entry name" value="Class-III_PLP-dep_AT"/>
</dbReference>
<dbReference type="InterPro" id="IPR004636">
    <property type="entry name" value="AcOrn/SuccOrn_fam"/>
</dbReference>
<dbReference type="GO" id="GO:0042802">
    <property type="term" value="F:identical protein binding"/>
    <property type="evidence" value="ECO:0007669"/>
    <property type="project" value="TreeGrafter"/>
</dbReference>
<keyword evidence="4 7" id="KW-0808">Transferase</keyword>
<evidence type="ECO:0000313" key="9">
    <source>
        <dbReference type="Proteomes" id="UP000587991"/>
    </source>
</evidence>
<dbReference type="InterPro" id="IPR015421">
    <property type="entry name" value="PyrdxlP-dep_Trfase_major"/>
</dbReference>
<dbReference type="InterPro" id="IPR015422">
    <property type="entry name" value="PyrdxlP-dep_Trfase_small"/>
</dbReference>
<evidence type="ECO:0000256" key="6">
    <source>
        <dbReference type="ARBA" id="ARBA00049111"/>
    </source>
</evidence>
<dbReference type="PROSITE" id="PS00600">
    <property type="entry name" value="AA_TRANSFER_CLASS_3"/>
    <property type="match status" value="1"/>
</dbReference>
<evidence type="ECO:0000256" key="1">
    <source>
        <dbReference type="ARBA" id="ARBA00004946"/>
    </source>
</evidence>
<dbReference type="EC" id="2.6.1.11" evidence="7"/>
<feature type="binding site" evidence="7">
    <location>
        <position position="142"/>
    </location>
    <ligand>
        <name>N(2)-acetyl-L-ornithine</name>
        <dbReference type="ChEBI" id="CHEBI:57805"/>
    </ligand>
</feature>
<evidence type="ECO:0000256" key="2">
    <source>
        <dbReference type="ARBA" id="ARBA00022571"/>
    </source>
</evidence>
<keyword evidence="7" id="KW-0963">Cytoplasm</keyword>
<dbReference type="HAMAP" id="MF_01107">
    <property type="entry name" value="ArgD_aminotrans_3"/>
    <property type="match status" value="1"/>
</dbReference>
<comment type="subunit">
    <text evidence="7">Homodimer.</text>
</comment>
<organism evidence="8 9">
    <name type="scientific">Leeia aquatica</name>
    <dbReference type="NCBI Taxonomy" id="2725557"/>
    <lineage>
        <taxon>Bacteria</taxon>
        <taxon>Pseudomonadati</taxon>
        <taxon>Pseudomonadota</taxon>
        <taxon>Betaproteobacteria</taxon>
        <taxon>Neisseriales</taxon>
        <taxon>Leeiaceae</taxon>
        <taxon>Leeia</taxon>
    </lineage>
</organism>
<feature type="binding site" evidence="7">
    <location>
        <position position="282"/>
    </location>
    <ligand>
        <name>pyridoxal 5'-phosphate</name>
        <dbReference type="ChEBI" id="CHEBI:597326"/>
    </ligand>
</feature>
<dbReference type="PANTHER" id="PTHR11986">
    <property type="entry name" value="AMINOTRANSFERASE CLASS III"/>
    <property type="match status" value="1"/>
</dbReference>
<evidence type="ECO:0000256" key="3">
    <source>
        <dbReference type="ARBA" id="ARBA00022576"/>
    </source>
</evidence>
<comment type="pathway">
    <text evidence="1">Amine and polyamine biosynthesis; ectoine biosynthesis; L-ectoine from L-aspartate 4-semialdehyde: step 1/3.</text>
</comment>
<dbReference type="SUPFAM" id="SSF53383">
    <property type="entry name" value="PLP-dependent transferases"/>
    <property type="match status" value="1"/>
</dbReference>
<accession>A0A847SAH4</accession>
<comment type="pathway">
    <text evidence="7">Amino-acid biosynthesis; L-arginine biosynthesis; N(2)-acetyl-L-ornithine from L-glutamate: step 4/4.</text>
</comment>
<keyword evidence="2 7" id="KW-0055">Arginine biosynthesis</keyword>
<dbReference type="InterPro" id="IPR017652">
    <property type="entry name" value="Ac/SucOrn_transaminase_bac"/>
</dbReference>
<feature type="binding site" evidence="7">
    <location>
        <position position="139"/>
    </location>
    <ligand>
        <name>pyridoxal 5'-phosphate</name>
        <dbReference type="ChEBI" id="CHEBI:597326"/>
    </ligand>
</feature>
<dbReference type="InterPro" id="IPR005814">
    <property type="entry name" value="Aminotrans_3"/>
</dbReference>
<evidence type="ECO:0000256" key="7">
    <source>
        <dbReference type="HAMAP-Rule" id="MF_01107"/>
    </source>
</evidence>
<proteinExistence type="inferred from homology"/>
<dbReference type="NCBIfam" id="TIGR00707">
    <property type="entry name" value="argD"/>
    <property type="match status" value="1"/>
</dbReference>
<keyword evidence="3 7" id="KW-0032">Aminotransferase</keyword>
<keyword evidence="5 7" id="KW-0663">Pyridoxal phosphate</keyword>
<dbReference type="NCBIfam" id="NF009047">
    <property type="entry name" value="PRK12381.1"/>
    <property type="match status" value="1"/>
</dbReference>
<feature type="binding site" evidence="7">
    <location>
        <position position="281"/>
    </location>
    <ligand>
        <name>N(2)-acetyl-L-ornithine</name>
        <dbReference type="ChEBI" id="CHEBI:57805"/>
    </ligand>
</feature>
<dbReference type="NCBIfam" id="NF002325">
    <property type="entry name" value="PRK01278.1"/>
    <property type="match status" value="1"/>
</dbReference>
<comment type="catalytic activity">
    <reaction evidence="7">
        <text>N(2)-acetyl-L-ornithine + 2-oxoglutarate = N-acetyl-L-glutamate 5-semialdehyde + L-glutamate</text>
        <dbReference type="Rhea" id="RHEA:18049"/>
        <dbReference type="ChEBI" id="CHEBI:16810"/>
        <dbReference type="ChEBI" id="CHEBI:29123"/>
        <dbReference type="ChEBI" id="CHEBI:29985"/>
        <dbReference type="ChEBI" id="CHEBI:57805"/>
        <dbReference type="EC" id="2.6.1.11"/>
    </reaction>
</comment>
<comment type="cofactor">
    <cofactor evidence="7">
        <name>pyridoxal 5'-phosphate</name>
        <dbReference type="ChEBI" id="CHEBI:597326"/>
    </cofactor>
    <text evidence="7">Binds 1 pyridoxal phosphate per subunit.</text>
</comment>
<dbReference type="Gene3D" id="3.40.640.10">
    <property type="entry name" value="Type I PLP-dependent aspartate aminotransferase-like (Major domain)"/>
    <property type="match status" value="1"/>
</dbReference>
<dbReference type="UniPathway" id="UPA00068">
    <property type="reaction ID" value="UER00109"/>
</dbReference>
<dbReference type="GO" id="GO:0045303">
    <property type="term" value="F:diaminobutyrate-2-oxoglutarate transaminase activity"/>
    <property type="evidence" value="ECO:0007669"/>
    <property type="project" value="UniProtKB-EC"/>
</dbReference>
<keyword evidence="7" id="KW-0028">Amino-acid biosynthesis</keyword>
<dbReference type="Pfam" id="PF00202">
    <property type="entry name" value="Aminotran_3"/>
    <property type="match status" value="1"/>
</dbReference>
<feature type="modified residue" description="N6-(pyridoxal phosphate)lysine" evidence="7">
    <location>
        <position position="253"/>
    </location>
</feature>
<dbReference type="Gene3D" id="3.90.1150.10">
    <property type="entry name" value="Aspartate Aminotransferase, domain 1"/>
    <property type="match status" value="1"/>
</dbReference>
<evidence type="ECO:0000256" key="4">
    <source>
        <dbReference type="ARBA" id="ARBA00022679"/>
    </source>
</evidence>